<gene>
    <name evidence="1" type="ORF">D0817_06600</name>
</gene>
<evidence type="ECO:0000313" key="1">
    <source>
        <dbReference type="EMBL" id="RUT71540.1"/>
    </source>
</evidence>
<dbReference type="Proteomes" id="UP000288102">
    <property type="component" value="Unassembled WGS sequence"/>
</dbReference>
<protein>
    <submittedName>
        <fullName evidence="1">Uncharacterized protein</fullName>
    </submittedName>
</protein>
<keyword evidence="2" id="KW-1185">Reference proteome</keyword>
<proteinExistence type="predicted"/>
<organism evidence="1 2">
    <name type="scientific">Flavobacterium cupreum</name>
    <dbReference type="NCBI Taxonomy" id="2133766"/>
    <lineage>
        <taxon>Bacteria</taxon>
        <taxon>Pseudomonadati</taxon>
        <taxon>Bacteroidota</taxon>
        <taxon>Flavobacteriia</taxon>
        <taxon>Flavobacteriales</taxon>
        <taxon>Flavobacteriaceae</taxon>
        <taxon>Flavobacterium</taxon>
    </lineage>
</organism>
<dbReference type="EMBL" id="QWDM01000003">
    <property type="protein sequence ID" value="RUT71540.1"/>
    <property type="molecule type" value="Genomic_DNA"/>
</dbReference>
<reference evidence="2" key="1">
    <citation type="journal article" date="2019" name="Syst. Appl. Microbiol.">
        <title>Flavobacterium circumlabens sp. nov. and Flavobacterium cupreum sp. nov., two psychrotrophic species isolated from Antarctic environmental samples.</title>
        <authorList>
            <person name="Kralova S."/>
            <person name="Busse H.-J."/>
            <person name="Svec P."/>
            <person name="Maslanova I."/>
            <person name="Stankova E."/>
            <person name="Bartak M."/>
            <person name="Sedlacek I."/>
        </authorList>
    </citation>
    <scope>NUCLEOTIDE SEQUENCE [LARGE SCALE GENOMIC DNA]</scope>
    <source>
        <strain evidence="2">CCM 8825</strain>
    </source>
</reference>
<comment type="caution">
    <text evidence="1">The sequence shown here is derived from an EMBL/GenBank/DDBJ whole genome shotgun (WGS) entry which is preliminary data.</text>
</comment>
<dbReference type="OrthoDB" id="1344350at2"/>
<evidence type="ECO:0000313" key="2">
    <source>
        <dbReference type="Proteomes" id="UP000288102"/>
    </source>
</evidence>
<sequence>MENKTILERLREVEIQSEIKVVECLKETENKVQSEFFNMWKNHDSEQYINIMFNDLKLNIEKYWLNEKYNKEIEKEFNMIYFEHSGLYGGEFESYAIDFNYINDKFPKFEIMDKRITYLENISCFPACIVPLLNDLTREIQGKEDDFDDWDDVMDIYNLFESSSYIEAYQMFLRADKEKVFSKLNFKTPLYLAVGEHDGGAPNLIYVIK</sequence>
<dbReference type="AlphaFoldDB" id="A0A434AAY0"/>
<name>A0A434AAY0_9FLAO</name>
<dbReference type="RefSeq" id="WP_127337592.1">
    <property type="nucleotide sequence ID" value="NZ_QWDM01000003.1"/>
</dbReference>
<accession>A0A434AAY0</accession>